<dbReference type="AlphaFoldDB" id="A0A1Q5PWR8"/>
<evidence type="ECO:0000313" key="3">
    <source>
        <dbReference type="Proteomes" id="UP000185612"/>
    </source>
</evidence>
<organism evidence="2 3">
    <name type="scientific">Buchananella hordeovulneris</name>
    <dbReference type="NCBI Taxonomy" id="52770"/>
    <lineage>
        <taxon>Bacteria</taxon>
        <taxon>Bacillati</taxon>
        <taxon>Actinomycetota</taxon>
        <taxon>Actinomycetes</taxon>
        <taxon>Actinomycetales</taxon>
        <taxon>Actinomycetaceae</taxon>
        <taxon>Buchananella</taxon>
    </lineage>
</organism>
<feature type="region of interest" description="Disordered" evidence="1">
    <location>
        <begin position="361"/>
        <end position="402"/>
    </location>
</feature>
<evidence type="ECO:0000256" key="1">
    <source>
        <dbReference type="SAM" id="MobiDB-lite"/>
    </source>
</evidence>
<sequence>MRKLAGKPVRLLAAAGLGAAGLVLLFTPTPPQQYVAAPDIKVLPGTIVDVCPRLSLPDLGQDINVDGSLSAGQSTGRIQAGSVPQAAPTPGELSLVPLPEPEATTSSADEAAVGQQLGSYQLAELAGTSGAWLQAPPVGQQAAQVAGYASVAVTESLYSGFAAAPCTGAASEVWLVGGSASASDGGTLRLANPGRRQIEVEVAYYGSTGEVQDAHRELTLAPGAVSELQLEAALVGEERPAVRVSASGGGVAAALLSYTATGLQGEGISVLTGSHLPAPLQVIPGVLTGGQDSTVVRLVNPTAVEASVEVNVSGEQGMAPLPGAEAVRVPPGVVVDVPLTGVVGKTAIVARADQPIVASARTNGQAAGTTGRATASPDSPSPGAASAAPTSPAAAGPEPQAGQVVDHAWIPAASAAGAAVSLLPPDVSAELYLTNAADAAAEVRVGGQQEPVRLAPGGTQVLPLAPQTVWLTIDTDAPAVHAMLLLTGPQGQIEALPLTQPADRLRDVPAWRGR</sequence>
<name>A0A1Q5PWR8_9ACTO</name>
<dbReference type="OrthoDB" id="3264966at2"/>
<dbReference type="InterPro" id="IPR043777">
    <property type="entry name" value="DUF5719"/>
</dbReference>
<dbReference type="RefSeq" id="WP_073823922.1">
    <property type="nucleotide sequence ID" value="NZ_MQVS01000004.1"/>
</dbReference>
<proteinExistence type="predicted"/>
<dbReference type="Pfam" id="PF18986">
    <property type="entry name" value="DUF5719"/>
    <property type="match status" value="1"/>
</dbReference>
<dbReference type="InParanoid" id="A0A1Q5PWR8"/>
<dbReference type="STRING" id="52770.BSZ40_04955"/>
<feature type="region of interest" description="Disordered" evidence="1">
    <location>
        <begin position="70"/>
        <end position="93"/>
    </location>
</feature>
<evidence type="ECO:0008006" key="4">
    <source>
        <dbReference type="Google" id="ProtNLM"/>
    </source>
</evidence>
<protein>
    <recommendedName>
        <fullName evidence="4">Large extracellular alpha-helical protein</fullName>
    </recommendedName>
</protein>
<accession>A0A1Q5PWR8</accession>
<keyword evidence="3" id="KW-1185">Reference proteome</keyword>
<dbReference type="EMBL" id="MQVS01000004">
    <property type="protein sequence ID" value="OKL51840.1"/>
    <property type="molecule type" value="Genomic_DNA"/>
</dbReference>
<comment type="caution">
    <text evidence="2">The sequence shown here is derived from an EMBL/GenBank/DDBJ whole genome shotgun (WGS) entry which is preliminary data.</text>
</comment>
<gene>
    <name evidence="2" type="ORF">BSZ40_04955</name>
</gene>
<evidence type="ECO:0000313" key="2">
    <source>
        <dbReference type="EMBL" id="OKL51840.1"/>
    </source>
</evidence>
<reference evidence="3" key="1">
    <citation type="submission" date="2016-12" db="EMBL/GenBank/DDBJ databases">
        <authorList>
            <person name="Meng X."/>
        </authorList>
    </citation>
    <scope>NUCLEOTIDE SEQUENCE [LARGE SCALE GENOMIC DNA]</scope>
    <source>
        <strain evidence="3">DSM 20732</strain>
    </source>
</reference>
<dbReference type="Proteomes" id="UP000185612">
    <property type="component" value="Unassembled WGS sequence"/>
</dbReference>